<keyword evidence="1" id="KW-0472">Membrane</keyword>
<reference evidence="2" key="1">
    <citation type="submission" date="2021-02" db="EMBL/GenBank/DDBJ databases">
        <authorList>
            <person name="Nowell W R."/>
        </authorList>
    </citation>
    <scope>NUCLEOTIDE SEQUENCE</scope>
</reference>
<keyword evidence="1" id="KW-1133">Transmembrane helix</keyword>
<evidence type="ECO:0000313" key="2">
    <source>
        <dbReference type="EMBL" id="CAF1240046.1"/>
    </source>
</evidence>
<evidence type="ECO:0000313" key="3">
    <source>
        <dbReference type="Proteomes" id="UP000663870"/>
    </source>
</evidence>
<dbReference type="AlphaFoldDB" id="A0A814Z4H9"/>
<name>A0A814Z4H9_9BILA</name>
<proteinExistence type="predicted"/>
<feature type="transmembrane region" description="Helical" evidence="1">
    <location>
        <begin position="63"/>
        <end position="87"/>
    </location>
</feature>
<evidence type="ECO:0000256" key="1">
    <source>
        <dbReference type="SAM" id="Phobius"/>
    </source>
</evidence>
<gene>
    <name evidence="2" type="ORF">JXQ802_LOCUS26409</name>
</gene>
<dbReference type="EMBL" id="CAJNOL010000922">
    <property type="protein sequence ID" value="CAF1240046.1"/>
    <property type="molecule type" value="Genomic_DNA"/>
</dbReference>
<protein>
    <submittedName>
        <fullName evidence="2">Uncharacterized protein</fullName>
    </submittedName>
</protein>
<accession>A0A814Z4H9</accession>
<sequence>MLTVQNFILNDSNQSTCVGISFIFDPTILATTTTSFLNESSSISTNIGNFSATPGSTSEGPPILAIILPAVLVPVVGILLFIAGYFYCRRRKRNKKPGNYTLEQVSPSKQYDSIYDDNTNTLDTDRGYSVWRPVKQNI</sequence>
<keyword evidence="1" id="KW-0812">Transmembrane</keyword>
<dbReference type="Proteomes" id="UP000663870">
    <property type="component" value="Unassembled WGS sequence"/>
</dbReference>
<organism evidence="2 3">
    <name type="scientific">Rotaria sordida</name>
    <dbReference type="NCBI Taxonomy" id="392033"/>
    <lineage>
        <taxon>Eukaryota</taxon>
        <taxon>Metazoa</taxon>
        <taxon>Spiralia</taxon>
        <taxon>Gnathifera</taxon>
        <taxon>Rotifera</taxon>
        <taxon>Eurotatoria</taxon>
        <taxon>Bdelloidea</taxon>
        <taxon>Philodinida</taxon>
        <taxon>Philodinidae</taxon>
        <taxon>Rotaria</taxon>
    </lineage>
</organism>
<comment type="caution">
    <text evidence="2">The sequence shown here is derived from an EMBL/GenBank/DDBJ whole genome shotgun (WGS) entry which is preliminary data.</text>
</comment>
<keyword evidence="3" id="KW-1185">Reference proteome</keyword>